<protein>
    <submittedName>
        <fullName evidence="2">KAP family P-loop domain-containing protein</fullName>
    </submittedName>
</protein>
<dbReference type="Proteomes" id="UP000032452">
    <property type="component" value="Unassembled WGS sequence"/>
</dbReference>
<evidence type="ECO:0000313" key="3">
    <source>
        <dbReference type="Proteomes" id="UP000032452"/>
    </source>
</evidence>
<proteinExistence type="predicted"/>
<dbReference type="STRING" id="1618023.UH38_06305"/>
<keyword evidence="3" id="KW-1185">Reference proteome</keyword>
<dbReference type="PATRIC" id="fig|1618023.3.peg.2739"/>
<comment type="caution">
    <text evidence="2">The sequence shown here is derived from an EMBL/GenBank/DDBJ whole genome shotgun (WGS) entry which is preliminary data.</text>
</comment>
<dbReference type="InterPro" id="IPR027417">
    <property type="entry name" value="P-loop_NTPase"/>
</dbReference>
<name>A0A0D8ZUE5_9CYAN</name>
<evidence type="ECO:0000313" key="2">
    <source>
        <dbReference type="EMBL" id="KJH72388.1"/>
    </source>
</evidence>
<dbReference type="SUPFAM" id="SSF52540">
    <property type="entry name" value="P-loop containing nucleoside triphosphate hydrolases"/>
    <property type="match status" value="1"/>
</dbReference>
<organism evidence="2 3">
    <name type="scientific">Aliterella atlantica CENA595</name>
    <dbReference type="NCBI Taxonomy" id="1618023"/>
    <lineage>
        <taxon>Bacteria</taxon>
        <taxon>Bacillati</taxon>
        <taxon>Cyanobacteriota</taxon>
        <taxon>Cyanophyceae</taxon>
        <taxon>Chroococcidiopsidales</taxon>
        <taxon>Aliterellaceae</taxon>
        <taxon>Aliterella</taxon>
    </lineage>
</organism>
<dbReference type="OrthoDB" id="477505at2"/>
<evidence type="ECO:0000259" key="1">
    <source>
        <dbReference type="Pfam" id="PF07693"/>
    </source>
</evidence>
<dbReference type="Pfam" id="PF07693">
    <property type="entry name" value="KAP_NTPase"/>
    <property type="match status" value="1"/>
</dbReference>
<dbReference type="AlphaFoldDB" id="A0A0D8ZUE5"/>
<feature type="domain" description="KAP NTPase" evidence="1">
    <location>
        <begin position="42"/>
        <end position="217"/>
    </location>
</feature>
<dbReference type="EMBL" id="JYON01000005">
    <property type="protein sequence ID" value="KJH72388.1"/>
    <property type="molecule type" value="Genomic_DNA"/>
</dbReference>
<accession>A0A0D8ZUE5</accession>
<reference evidence="2 3" key="1">
    <citation type="submission" date="2015-02" db="EMBL/GenBank/DDBJ databases">
        <title>Draft genome of a novel marine cyanobacterium (Chroococcales) isolated from South Atlantic Ocean.</title>
        <authorList>
            <person name="Rigonato J."/>
            <person name="Alvarenga D.O."/>
            <person name="Branco L.H."/>
            <person name="Varani A.M."/>
            <person name="Brandini F.P."/>
            <person name="Fiore M.F."/>
        </authorList>
    </citation>
    <scope>NUCLEOTIDE SEQUENCE [LARGE SCALE GENOMIC DNA]</scope>
    <source>
        <strain evidence="2 3">CENA595</strain>
    </source>
</reference>
<gene>
    <name evidence="2" type="ORF">UH38_06305</name>
</gene>
<dbReference type="InterPro" id="IPR011646">
    <property type="entry name" value="KAP_P-loop"/>
</dbReference>
<dbReference type="Gene3D" id="3.40.50.300">
    <property type="entry name" value="P-loop containing nucleotide triphosphate hydrolases"/>
    <property type="match status" value="1"/>
</dbReference>
<sequence>MPLNVREFFNACNPSKTINMEIAKERKYYINFSSVRGVEIVEELGQTISLSDEPTCQLFTGHIGCGKSTELLRLKQELQQQSFHVVYFESSQYLDLADVDISDILLLIARKVSESLTSLGIKLKPGYFTALFKDIGELLQTPVDISLGLEFGVAKIAAITKEDPRLRNQLRDYLENRNSDIIQSINDEIIIPGIEKLQQIGKQGLVVIVDNLDKIDDRPKAWGRPQPEYLFIDRGDKLRHLKCHVVYTIPLGLIFCNEYGTLQNILGSVKVLPMVPVQLRNGRDYPQGIALLRQMVMARAFPDLKPDIRITLVAEVFENIEILDRLCYVSGGHVRNLLRLLYTCIPKKRPPLSLEVLENVIRQRRNELTLPINLEQKWELLREIEAEKQITKENGYATLLRSMVVFEYRDPDGSWFDINPILKDI</sequence>